<name>A0A0C3PAW7_PHLG1</name>
<evidence type="ECO:0000313" key="4">
    <source>
        <dbReference type="EMBL" id="KIP01998.1"/>
    </source>
</evidence>
<dbReference type="STRING" id="745531.A0A0C3PAW7"/>
<dbReference type="OrthoDB" id="60843at2759"/>
<dbReference type="SUPFAM" id="SSF81606">
    <property type="entry name" value="PP2C-like"/>
    <property type="match status" value="1"/>
</dbReference>
<comment type="catalytic activity">
    <reaction evidence="1">
        <text>O-phospho-L-seryl-[protein] + H2O = L-seryl-[protein] + phosphate</text>
        <dbReference type="Rhea" id="RHEA:20629"/>
        <dbReference type="Rhea" id="RHEA-COMP:9863"/>
        <dbReference type="Rhea" id="RHEA-COMP:11604"/>
        <dbReference type="ChEBI" id="CHEBI:15377"/>
        <dbReference type="ChEBI" id="CHEBI:29999"/>
        <dbReference type="ChEBI" id="CHEBI:43474"/>
        <dbReference type="ChEBI" id="CHEBI:83421"/>
        <dbReference type="EC" id="3.1.3.16"/>
    </reaction>
</comment>
<dbReference type="Proteomes" id="UP000053257">
    <property type="component" value="Unassembled WGS sequence"/>
</dbReference>
<keyword evidence="1" id="KW-0378">Hydrolase</keyword>
<feature type="region of interest" description="Disordered" evidence="2">
    <location>
        <begin position="83"/>
        <end position="111"/>
    </location>
</feature>
<keyword evidence="1" id="KW-0464">Manganese</keyword>
<evidence type="ECO:0000313" key="5">
    <source>
        <dbReference type="Proteomes" id="UP000053257"/>
    </source>
</evidence>
<dbReference type="PROSITE" id="PS51746">
    <property type="entry name" value="PPM_2"/>
    <property type="match status" value="1"/>
</dbReference>
<comment type="cofactor">
    <cofactor evidence="1">
        <name>Mg(2+)</name>
        <dbReference type="ChEBI" id="CHEBI:18420"/>
    </cofactor>
</comment>
<keyword evidence="1" id="KW-0479">Metal-binding</keyword>
<dbReference type="GO" id="GO:0046872">
    <property type="term" value="F:metal ion binding"/>
    <property type="evidence" value="ECO:0007669"/>
    <property type="project" value="UniProtKB-UniRule"/>
</dbReference>
<feature type="compositionally biased region" description="Low complexity" evidence="2">
    <location>
        <begin position="335"/>
        <end position="362"/>
    </location>
</feature>
<evidence type="ECO:0000256" key="1">
    <source>
        <dbReference type="RuleBase" id="RU366020"/>
    </source>
</evidence>
<dbReference type="AlphaFoldDB" id="A0A0C3PAW7"/>
<proteinExistence type="inferred from homology"/>
<dbReference type="PANTHER" id="PTHR12320:SF84">
    <property type="entry name" value="PROTEIN PHOSPHATASE"/>
    <property type="match status" value="1"/>
</dbReference>
<keyword evidence="1" id="KW-0904">Protein phosphatase</keyword>
<comment type="cofactor">
    <cofactor evidence="1">
        <name>Mn(2+)</name>
        <dbReference type="ChEBI" id="CHEBI:29035"/>
    </cofactor>
</comment>
<dbReference type="InterPro" id="IPR036457">
    <property type="entry name" value="PPM-type-like_dom_sf"/>
</dbReference>
<comment type="catalytic activity">
    <reaction evidence="1">
        <text>O-phospho-L-threonyl-[protein] + H2O = L-threonyl-[protein] + phosphate</text>
        <dbReference type="Rhea" id="RHEA:47004"/>
        <dbReference type="Rhea" id="RHEA-COMP:11060"/>
        <dbReference type="Rhea" id="RHEA-COMP:11605"/>
        <dbReference type="ChEBI" id="CHEBI:15377"/>
        <dbReference type="ChEBI" id="CHEBI:30013"/>
        <dbReference type="ChEBI" id="CHEBI:43474"/>
        <dbReference type="ChEBI" id="CHEBI:61977"/>
        <dbReference type="EC" id="3.1.3.16"/>
    </reaction>
</comment>
<sequence length="598" mass="63816">MKVHKRFYSAIPRPLASSSTSAQVSTPVVRVRSNSACSSRSLYTAPQAPLPFPFFDAPPPTPSTRPGSGNYVVSSRLAAEAKVEVENHSTPGQSNAPQQSQHGGPLSYSLVFTPGSSQSSLNANPVSPYSLFYPYSSFGSSPLDGALECNSETTHPSKRPRTRYHLDVGAYGIPKHSRNPRAAGRGGQMNKPFTSSHSLHDGSQAVQVGEDAYFIRGNAMGIADGVGGWAKSRGSARTEGPSPSALFAHRLMQYCCEEVIPSTDPHGLYEASSEDTDYNGLSAELDDSLEDLADGLDVLMVLERAYDKTLKAHVMPPSPSNDRPCENAIPKPDSQHPSSAASSPLQQAPSPQSSPRSANSPIPESPPAPDAAPAPKPLMEGSSTALLAILDHASVPSPKPPLPASLLPRQLRHTAESAHAPTPDRGAVLRIAHLGDCMAMLIRDDEIVWRTEEMWWDFNTPVQLGPASPTRPRDAQADDILVLASDGLSDNLWDEDILDEALRFRRSFMADAGSGAATTLLRRSTLAGMLSEALCSRARCVSERRGVRAAQAAGRPSAPTDEIPFARRARELGKWFDGGKPDDICVLVAVVSPSDPAS</sequence>
<feature type="domain" description="PPM-type phosphatase" evidence="3">
    <location>
        <begin position="195"/>
        <end position="591"/>
    </location>
</feature>
<dbReference type="GO" id="GO:0004722">
    <property type="term" value="F:protein serine/threonine phosphatase activity"/>
    <property type="evidence" value="ECO:0007669"/>
    <property type="project" value="UniProtKB-EC"/>
</dbReference>
<dbReference type="InterPro" id="IPR039123">
    <property type="entry name" value="PPTC7"/>
</dbReference>
<dbReference type="HOGENOM" id="CLU_428267_0_0_1"/>
<dbReference type="EMBL" id="KN840714">
    <property type="protein sequence ID" value="KIP01998.1"/>
    <property type="molecule type" value="Genomic_DNA"/>
</dbReference>
<dbReference type="EC" id="3.1.3.16" evidence="1"/>
<organism evidence="4 5">
    <name type="scientific">Phlebiopsis gigantea (strain 11061_1 CR5-6)</name>
    <name type="common">White-rot fungus</name>
    <name type="synonym">Peniophora gigantea</name>
    <dbReference type="NCBI Taxonomy" id="745531"/>
    <lineage>
        <taxon>Eukaryota</taxon>
        <taxon>Fungi</taxon>
        <taxon>Dikarya</taxon>
        <taxon>Basidiomycota</taxon>
        <taxon>Agaricomycotina</taxon>
        <taxon>Agaricomycetes</taxon>
        <taxon>Polyporales</taxon>
        <taxon>Phanerochaetaceae</taxon>
        <taxon>Phlebiopsis</taxon>
    </lineage>
</organism>
<keyword evidence="5" id="KW-1185">Reference proteome</keyword>
<feature type="compositionally biased region" description="Pro residues" evidence="2">
    <location>
        <begin position="363"/>
        <end position="376"/>
    </location>
</feature>
<accession>A0A0C3PAW7</accession>
<comment type="similarity">
    <text evidence="1">Belongs to the PP2C family.</text>
</comment>
<dbReference type="Gene3D" id="3.60.40.10">
    <property type="entry name" value="PPM-type phosphatase domain"/>
    <property type="match status" value="1"/>
</dbReference>
<dbReference type="SMART" id="SM00332">
    <property type="entry name" value="PP2Cc"/>
    <property type="match status" value="1"/>
</dbReference>
<dbReference type="InterPro" id="IPR001932">
    <property type="entry name" value="PPM-type_phosphatase-like_dom"/>
</dbReference>
<evidence type="ECO:0000259" key="3">
    <source>
        <dbReference type="PROSITE" id="PS51746"/>
    </source>
</evidence>
<evidence type="ECO:0000256" key="2">
    <source>
        <dbReference type="SAM" id="MobiDB-lite"/>
    </source>
</evidence>
<reference evidence="4 5" key="1">
    <citation type="journal article" date="2014" name="PLoS Genet.">
        <title>Analysis of the Phlebiopsis gigantea genome, transcriptome and secretome provides insight into its pioneer colonization strategies of wood.</title>
        <authorList>
            <person name="Hori C."/>
            <person name="Ishida T."/>
            <person name="Igarashi K."/>
            <person name="Samejima M."/>
            <person name="Suzuki H."/>
            <person name="Master E."/>
            <person name="Ferreira P."/>
            <person name="Ruiz-Duenas F.J."/>
            <person name="Held B."/>
            <person name="Canessa P."/>
            <person name="Larrondo L.F."/>
            <person name="Schmoll M."/>
            <person name="Druzhinina I.S."/>
            <person name="Kubicek C.P."/>
            <person name="Gaskell J.A."/>
            <person name="Kersten P."/>
            <person name="St John F."/>
            <person name="Glasner J."/>
            <person name="Sabat G."/>
            <person name="Splinter BonDurant S."/>
            <person name="Syed K."/>
            <person name="Yadav J."/>
            <person name="Mgbeahuruike A.C."/>
            <person name="Kovalchuk A."/>
            <person name="Asiegbu F.O."/>
            <person name="Lackner G."/>
            <person name="Hoffmeister D."/>
            <person name="Rencoret J."/>
            <person name="Gutierrez A."/>
            <person name="Sun H."/>
            <person name="Lindquist E."/>
            <person name="Barry K."/>
            <person name="Riley R."/>
            <person name="Grigoriev I.V."/>
            <person name="Henrissat B."/>
            <person name="Kues U."/>
            <person name="Berka R.M."/>
            <person name="Martinez A.T."/>
            <person name="Covert S.F."/>
            <person name="Blanchette R.A."/>
            <person name="Cullen D."/>
        </authorList>
    </citation>
    <scope>NUCLEOTIDE SEQUENCE [LARGE SCALE GENOMIC DNA]</scope>
    <source>
        <strain evidence="4 5">11061_1 CR5-6</strain>
    </source>
</reference>
<protein>
    <recommendedName>
        <fullName evidence="1">Protein phosphatase</fullName>
        <ecNumber evidence="1">3.1.3.16</ecNumber>
    </recommendedName>
</protein>
<keyword evidence="1" id="KW-0460">Magnesium</keyword>
<feature type="compositionally biased region" description="Polar residues" evidence="2">
    <location>
        <begin position="88"/>
        <end position="102"/>
    </location>
</feature>
<feature type="region of interest" description="Disordered" evidence="2">
    <location>
        <begin position="312"/>
        <end position="379"/>
    </location>
</feature>
<gene>
    <name evidence="4" type="ORF">PHLGIDRAFT_38075</name>
</gene>
<dbReference type="PANTHER" id="PTHR12320">
    <property type="entry name" value="PROTEIN PHOSPHATASE 2C"/>
    <property type="match status" value="1"/>
</dbReference>